<dbReference type="GO" id="GO:0005737">
    <property type="term" value="C:cytoplasm"/>
    <property type="evidence" value="ECO:0007669"/>
    <property type="project" value="UniProtKB-SubCell"/>
</dbReference>
<evidence type="ECO:0000313" key="12">
    <source>
        <dbReference type="Proteomes" id="UP000564644"/>
    </source>
</evidence>
<dbReference type="RefSeq" id="WP_185131981.1">
    <property type="nucleotide sequence ID" value="NZ_JACJVO010000032.1"/>
</dbReference>
<evidence type="ECO:0000256" key="5">
    <source>
        <dbReference type="ARBA" id="ARBA00023015"/>
    </source>
</evidence>
<dbReference type="InterPro" id="IPR018060">
    <property type="entry name" value="HTH_AraC"/>
</dbReference>
<evidence type="ECO:0000256" key="8">
    <source>
        <dbReference type="PROSITE-ProRule" id="PRU00169"/>
    </source>
</evidence>
<dbReference type="Gene3D" id="3.40.50.2300">
    <property type="match status" value="1"/>
</dbReference>
<organism evidence="11 12">
    <name type="scientific">Cohnella zeiphila</name>
    <dbReference type="NCBI Taxonomy" id="2761120"/>
    <lineage>
        <taxon>Bacteria</taxon>
        <taxon>Bacillati</taxon>
        <taxon>Bacillota</taxon>
        <taxon>Bacilli</taxon>
        <taxon>Bacillales</taxon>
        <taxon>Paenibacillaceae</taxon>
        <taxon>Cohnella</taxon>
    </lineage>
</organism>
<dbReference type="SUPFAM" id="SSF52172">
    <property type="entry name" value="CheY-like"/>
    <property type="match status" value="1"/>
</dbReference>
<keyword evidence="2" id="KW-0963">Cytoplasm</keyword>
<comment type="caution">
    <text evidence="11">The sequence shown here is derived from an EMBL/GenBank/DDBJ whole genome shotgun (WGS) entry which is preliminary data.</text>
</comment>
<dbReference type="GO" id="GO:0003700">
    <property type="term" value="F:DNA-binding transcription factor activity"/>
    <property type="evidence" value="ECO:0007669"/>
    <property type="project" value="InterPro"/>
</dbReference>
<dbReference type="PANTHER" id="PTHR42713">
    <property type="entry name" value="HISTIDINE KINASE-RELATED"/>
    <property type="match status" value="1"/>
</dbReference>
<dbReference type="Gene3D" id="1.10.10.60">
    <property type="entry name" value="Homeodomain-like"/>
    <property type="match status" value="2"/>
</dbReference>
<evidence type="ECO:0000256" key="2">
    <source>
        <dbReference type="ARBA" id="ARBA00022490"/>
    </source>
</evidence>
<proteinExistence type="predicted"/>
<dbReference type="PANTHER" id="PTHR42713:SF3">
    <property type="entry name" value="TRANSCRIPTIONAL REGULATORY PROTEIN HPTR"/>
    <property type="match status" value="1"/>
</dbReference>
<feature type="domain" description="HTH araC/xylS-type" evidence="9">
    <location>
        <begin position="419"/>
        <end position="517"/>
    </location>
</feature>
<accession>A0A7X0VYC7</accession>
<dbReference type="PROSITE" id="PS50110">
    <property type="entry name" value="RESPONSE_REGULATORY"/>
    <property type="match status" value="1"/>
</dbReference>
<feature type="domain" description="Response regulatory" evidence="10">
    <location>
        <begin position="3"/>
        <end position="120"/>
    </location>
</feature>
<comment type="subcellular location">
    <subcellularLocation>
        <location evidence="1">Cytoplasm</location>
    </subcellularLocation>
</comment>
<evidence type="ECO:0000256" key="3">
    <source>
        <dbReference type="ARBA" id="ARBA00022553"/>
    </source>
</evidence>
<dbReference type="Proteomes" id="UP000564644">
    <property type="component" value="Unassembled WGS sequence"/>
</dbReference>
<evidence type="ECO:0000313" key="11">
    <source>
        <dbReference type="EMBL" id="MBB6734347.1"/>
    </source>
</evidence>
<dbReference type="InterPro" id="IPR011006">
    <property type="entry name" value="CheY-like_superfamily"/>
</dbReference>
<keyword evidence="3 8" id="KW-0597">Phosphoprotein</keyword>
<name>A0A7X0VYC7_9BACL</name>
<evidence type="ECO:0000256" key="7">
    <source>
        <dbReference type="ARBA" id="ARBA00023163"/>
    </source>
</evidence>
<keyword evidence="4" id="KW-0902">Two-component regulatory system</keyword>
<dbReference type="SMART" id="SM00448">
    <property type="entry name" value="REC"/>
    <property type="match status" value="1"/>
</dbReference>
<dbReference type="CDD" id="cd17536">
    <property type="entry name" value="REC_YesN-like"/>
    <property type="match status" value="1"/>
</dbReference>
<feature type="modified residue" description="4-aspartylphosphate" evidence="8">
    <location>
        <position position="55"/>
    </location>
</feature>
<dbReference type="Pfam" id="PF00072">
    <property type="entry name" value="Response_reg"/>
    <property type="match status" value="1"/>
</dbReference>
<reference evidence="11 12" key="1">
    <citation type="submission" date="2020-08" db="EMBL/GenBank/DDBJ databases">
        <title>Cohnella phylogeny.</title>
        <authorList>
            <person name="Dunlap C."/>
        </authorList>
    </citation>
    <scope>NUCLEOTIDE SEQUENCE [LARGE SCALE GENOMIC DNA]</scope>
    <source>
        <strain evidence="11 12">CBP 2801</strain>
    </source>
</reference>
<dbReference type="InterPro" id="IPR009057">
    <property type="entry name" value="Homeodomain-like_sf"/>
</dbReference>
<sequence length="525" mass="58879">MFKVMIADDESWIRKGLRAMIDWDRLGLAWDGEATDGLEALQMAESRKPDILITDIRMPGLDGLQLAETLTGGSPHLKVLIVSGYGEFEYARKALQLDAVSYILKPIDPEELNRTLERAVGKLETERKERLMTTRLPDLLEKQAADLCRGEKVRPELAEAFLETLRLQGADARCLACLLLHYDDERYDSAGMAALVAEAASSLPSSRRRLIVWERGQRRIGAVVLADDDTGLRTFARSLLWTLRKNNVCGVWATMGEAFAAADAGRLGVSCRQALELAERNALHRSEEFMAYGPETEEKPPFQYPLHLQRRWNESLRLNDVAGSEAVLADIVAYYATAEGASLTHARSFFLSIASDAAKHVLDQSAEDRRLAEAGFAFCRNIDTFDDLERMAGRLRQFVRDAADQSAGEARTDVRKNILAAAEYIRENYAEDIGLNSVSARFYVTPSYFSSTFKEVIGENFVDFLTRVRIGKAKEYLRGSAVKVGEIGKLVGYSDSRYFSKLFKKHVGKMPTEYREDCLREAGNR</sequence>
<evidence type="ECO:0000256" key="4">
    <source>
        <dbReference type="ARBA" id="ARBA00023012"/>
    </source>
</evidence>
<dbReference type="SMART" id="SM00342">
    <property type="entry name" value="HTH_ARAC"/>
    <property type="match status" value="1"/>
</dbReference>
<evidence type="ECO:0000259" key="9">
    <source>
        <dbReference type="PROSITE" id="PS01124"/>
    </source>
</evidence>
<dbReference type="InterPro" id="IPR020449">
    <property type="entry name" value="Tscrpt_reg_AraC-type_HTH"/>
</dbReference>
<dbReference type="Pfam" id="PF12833">
    <property type="entry name" value="HTH_18"/>
    <property type="match status" value="1"/>
</dbReference>
<dbReference type="InterPro" id="IPR001789">
    <property type="entry name" value="Sig_transdc_resp-reg_receiver"/>
</dbReference>
<evidence type="ECO:0000259" key="10">
    <source>
        <dbReference type="PROSITE" id="PS50110"/>
    </source>
</evidence>
<dbReference type="GO" id="GO:0000160">
    <property type="term" value="P:phosphorelay signal transduction system"/>
    <property type="evidence" value="ECO:0007669"/>
    <property type="project" value="UniProtKB-KW"/>
</dbReference>
<dbReference type="GO" id="GO:0043565">
    <property type="term" value="F:sequence-specific DNA binding"/>
    <property type="evidence" value="ECO:0007669"/>
    <property type="project" value="InterPro"/>
</dbReference>
<evidence type="ECO:0000256" key="1">
    <source>
        <dbReference type="ARBA" id="ARBA00004496"/>
    </source>
</evidence>
<dbReference type="PRINTS" id="PR00032">
    <property type="entry name" value="HTHARAC"/>
</dbReference>
<dbReference type="InterPro" id="IPR051552">
    <property type="entry name" value="HptR"/>
</dbReference>
<dbReference type="SUPFAM" id="SSF46689">
    <property type="entry name" value="Homeodomain-like"/>
    <property type="match status" value="2"/>
</dbReference>
<gene>
    <name evidence="11" type="ORF">H7C18_25820</name>
</gene>
<keyword evidence="7" id="KW-0804">Transcription</keyword>
<evidence type="ECO:0000256" key="6">
    <source>
        <dbReference type="ARBA" id="ARBA00023125"/>
    </source>
</evidence>
<dbReference type="AlphaFoldDB" id="A0A7X0VYC7"/>
<dbReference type="EMBL" id="JACJVO010000032">
    <property type="protein sequence ID" value="MBB6734347.1"/>
    <property type="molecule type" value="Genomic_DNA"/>
</dbReference>
<keyword evidence="12" id="KW-1185">Reference proteome</keyword>
<keyword evidence="6" id="KW-0238">DNA-binding</keyword>
<keyword evidence="5" id="KW-0805">Transcription regulation</keyword>
<dbReference type="PROSITE" id="PS01124">
    <property type="entry name" value="HTH_ARAC_FAMILY_2"/>
    <property type="match status" value="1"/>
</dbReference>
<protein>
    <submittedName>
        <fullName evidence="11">Response regulator</fullName>
    </submittedName>
</protein>